<dbReference type="RefSeq" id="WP_145115859.1">
    <property type="nucleotide sequence ID" value="NZ_CP036349.1"/>
</dbReference>
<dbReference type="InterPro" id="IPR002931">
    <property type="entry name" value="Transglutaminase-like"/>
</dbReference>
<dbReference type="KEGG" id="bmei:Spa11_40490"/>
<dbReference type="InterPro" id="IPR038765">
    <property type="entry name" value="Papain-like_cys_pep_sf"/>
</dbReference>
<dbReference type="Gene3D" id="3.10.620.30">
    <property type="match status" value="1"/>
</dbReference>
<dbReference type="Pfam" id="PF01841">
    <property type="entry name" value="Transglut_core"/>
    <property type="match status" value="1"/>
</dbReference>
<dbReference type="PANTHER" id="PTHR38339">
    <property type="entry name" value="TRANSGLUTAMINASE DOMAIN PROTEIN"/>
    <property type="match status" value="1"/>
</dbReference>
<evidence type="ECO:0000313" key="2">
    <source>
        <dbReference type="EMBL" id="QDV75826.1"/>
    </source>
</evidence>
<dbReference type="PANTHER" id="PTHR38339:SF1">
    <property type="entry name" value="TRANSGLUTAMINASE-LIKE DOMAIN-CONTAINING PROTEIN"/>
    <property type="match status" value="1"/>
</dbReference>
<feature type="domain" description="Transglutaminase-like" evidence="1">
    <location>
        <begin position="347"/>
        <end position="408"/>
    </location>
</feature>
<proteinExistence type="predicted"/>
<reference evidence="2 3" key="1">
    <citation type="submission" date="2019-02" db="EMBL/GenBank/DDBJ databases">
        <title>Deep-cultivation of Planctomycetes and their phenomic and genomic characterization uncovers novel biology.</title>
        <authorList>
            <person name="Wiegand S."/>
            <person name="Jogler M."/>
            <person name="Boedeker C."/>
            <person name="Pinto D."/>
            <person name="Vollmers J."/>
            <person name="Rivas-Marin E."/>
            <person name="Kohn T."/>
            <person name="Peeters S.H."/>
            <person name="Heuer A."/>
            <person name="Rast P."/>
            <person name="Oberbeckmann S."/>
            <person name="Bunk B."/>
            <person name="Jeske O."/>
            <person name="Meyerdierks A."/>
            <person name="Storesund J.E."/>
            <person name="Kallscheuer N."/>
            <person name="Luecker S."/>
            <person name="Lage O.M."/>
            <person name="Pohl T."/>
            <person name="Merkel B.J."/>
            <person name="Hornburger P."/>
            <person name="Mueller R.-W."/>
            <person name="Bruemmer F."/>
            <person name="Labrenz M."/>
            <person name="Spormann A.M."/>
            <person name="Op den Camp H."/>
            <person name="Overmann J."/>
            <person name="Amann R."/>
            <person name="Jetten M.S.M."/>
            <person name="Mascher T."/>
            <person name="Medema M.H."/>
            <person name="Devos D.P."/>
            <person name="Kaster A.-K."/>
            <person name="Ovreas L."/>
            <person name="Rohde M."/>
            <person name="Galperin M.Y."/>
            <person name="Jogler C."/>
        </authorList>
    </citation>
    <scope>NUCLEOTIDE SEQUENCE [LARGE SCALE GENOMIC DNA]</scope>
    <source>
        <strain evidence="2 3">Spa11</strain>
    </source>
</reference>
<dbReference type="Proteomes" id="UP000316426">
    <property type="component" value="Chromosome"/>
</dbReference>
<evidence type="ECO:0000259" key="1">
    <source>
        <dbReference type="SMART" id="SM00460"/>
    </source>
</evidence>
<keyword evidence="3" id="KW-1185">Reference proteome</keyword>
<dbReference type="EMBL" id="CP036349">
    <property type="protein sequence ID" value="QDV75826.1"/>
    <property type="molecule type" value="Genomic_DNA"/>
</dbReference>
<name>A0A518KDF8_9BACT</name>
<dbReference type="AlphaFoldDB" id="A0A518KDF8"/>
<evidence type="ECO:0000313" key="3">
    <source>
        <dbReference type="Proteomes" id="UP000316426"/>
    </source>
</evidence>
<gene>
    <name evidence="2" type="ORF">Spa11_40490</name>
</gene>
<protein>
    <submittedName>
        <fullName evidence="2">Transglutaminase-like superfamily protein</fullName>
    </submittedName>
</protein>
<dbReference type="SUPFAM" id="SSF54001">
    <property type="entry name" value="Cysteine proteinases"/>
    <property type="match status" value="1"/>
</dbReference>
<dbReference type="SMART" id="SM00460">
    <property type="entry name" value="TGc"/>
    <property type="match status" value="1"/>
</dbReference>
<accession>A0A518KDF8</accession>
<organism evidence="2 3">
    <name type="scientific">Botrimarina mediterranea</name>
    <dbReference type="NCBI Taxonomy" id="2528022"/>
    <lineage>
        <taxon>Bacteria</taxon>
        <taxon>Pseudomonadati</taxon>
        <taxon>Planctomycetota</taxon>
        <taxon>Planctomycetia</taxon>
        <taxon>Pirellulales</taxon>
        <taxon>Lacipirellulaceae</taxon>
        <taxon>Botrimarina</taxon>
    </lineage>
</organism>
<sequence>MLQTFVRVSAMACLLVVAYEMNGAIANQTAIKFLVDKGEYAKAEALLQAQVDDVAAPITGDAAVQLETIRRMRREFPLSKAEVLNQVRETIPDATAEDIERWTESGDLHHRVIDGDLRYFRRGASNLPRLNDDAKRRRDAALEARGEKPKPRFDLPSVIREVYAERERTGADEVYPVHHHVTYTVTVKDSCDRVVPGATVRAWLPFPQEYRHQSQVRLVSSSPEVKHTAPNGSPHRTVYFEETIGADAKPPELAVEFDFVTAAYCPDLDPAAVKPYGQGGETYRQYTAERLPHIALTSEVRQLAASIVGDESNPLRKAQRLFTWVSKNITWIGEMEYGAVPSLSLKGLTMRCGDCGVQNISFVTLCRAVGVPARWQSGFGTKPGEENMHDWAEFYVEPWGWLPVDASYGLQKSDDPKVRDFFCGHMDPYRLIVNLDYARPLDPPATSLRAEPNDFQRGEIEIDGHNLYFDDWRWDLKVETKRVE</sequence>